<evidence type="ECO:0000256" key="7">
    <source>
        <dbReference type="ARBA" id="ARBA00049810"/>
    </source>
</evidence>
<dbReference type="GeneID" id="101855153"/>
<proteinExistence type="inferred from homology"/>
<dbReference type="EC" id="3.2.2.19" evidence="4"/>
<dbReference type="GO" id="GO:0016787">
    <property type="term" value="F:hydrolase activity"/>
    <property type="evidence" value="ECO:0007669"/>
    <property type="project" value="UniProtKB-KW"/>
</dbReference>
<keyword evidence="2 9" id="KW-0378">Hydrolase</keyword>
<sequence length="416" mass="45651">MLSLTVSILHIWKSLQSVPGHMFYKSASASVDMESRYVSAMVLSGVGDAIGYKDGEWEFCHNGSRIFAQLQSLGGLDKIVVKLPGWMVSDDTVMHLATADALIESSREDDMETLLLSIARHYKQCMKDMAGRAPGNTCRLGTSQLRPAVKKGYRIPFNPRGGGCGAAMRAMCIGLRYPRPDQLDTLICVSVESGRMTHHNPVGFLGSLASALLTAYAVQGRPIQSWGQGLMETLPKALDYIRSSEYCVSENEEAWGYFEKKWQDYLELRGLTDGKSEAKFPEQYGFAERDQFVKSVSFSGWGGASGHDAPMIAYDALLGAGDNWSELCNRGMFHGGDSDSTGVMAGCWFGVLYGYKGVPNGNYSRLEYRKRLETAGEKLYKYAFPDADSEKDQPVMAEAVKVTVEEPAASENASSN</sequence>
<evidence type="ECO:0000313" key="9">
    <source>
        <dbReference type="RefSeq" id="XP_012945336.1"/>
    </source>
</evidence>
<dbReference type="Proteomes" id="UP000694888">
    <property type="component" value="Unplaced"/>
</dbReference>
<evidence type="ECO:0000256" key="4">
    <source>
        <dbReference type="ARBA" id="ARBA00049725"/>
    </source>
</evidence>
<protein>
    <recommendedName>
        <fullName evidence="5">ADP-ribosylhydrolase ARH1</fullName>
        <ecNumber evidence="4">3.2.2.19</ecNumber>
    </recommendedName>
    <alternativeName>
        <fullName evidence="6">ADP-ribose-L-arginine cleaving enzyme</fullName>
    </alternativeName>
    <alternativeName>
        <fullName evidence="7">[Protein ADP-ribosylarginine] hydrolase</fullName>
    </alternativeName>
</protein>
<evidence type="ECO:0000256" key="1">
    <source>
        <dbReference type="ARBA" id="ARBA00010702"/>
    </source>
</evidence>
<dbReference type="InterPro" id="IPR005502">
    <property type="entry name" value="Ribosyl_crysJ1"/>
</dbReference>
<organism evidence="8 9">
    <name type="scientific">Aplysia californica</name>
    <name type="common">California sea hare</name>
    <dbReference type="NCBI Taxonomy" id="6500"/>
    <lineage>
        <taxon>Eukaryota</taxon>
        <taxon>Metazoa</taxon>
        <taxon>Spiralia</taxon>
        <taxon>Lophotrochozoa</taxon>
        <taxon>Mollusca</taxon>
        <taxon>Gastropoda</taxon>
        <taxon>Heterobranchia</taxon>
        <taxon>Euthyneura</taxon>
        <taxon>Tectipleura</taxon>
        <taxon>Aplysiida</taxon>
        <taxon>Aplysioidea</taxon>
        <taxon>Aplysiidae</taxon>
        <taxon>Aplysia</taxon>
    </lineage>
</organism>
<dbReference type="Pfam" id="PF03747">
    <property type="entry name" value="ADP_ribosyl_GH"/>
    <property type="match status" value="1"/>
</dbReference>
<dbReference type="InterPro" id="IPR050792">
    <property type="entry name" value="ADP-ribosylglycohydrolase"/>
</dbReference>
<comment type="function">
    <text evidence="3">Specifically acts as an arginine mono-ADP-ribosylhydrolase by mediating the removal of mono-ADP-ribose attached to arginine residues on proteins.</text>
</comment>
<gene>
    <name evidence="9" type="primary">LOC101855153</name>
</gene>
<evidence type="ECO:0000256" key="6">
    <source>
        <dbReference type="ARBA" id="ARBA00049798"/>
    </source>
</evidence>
<name>A0ABM1ACZ9_APLCA</name>
<dbReference type="PANTHER" id="PTHR16222">
    <property type="entry name" value="ADP-RIBOSYLGLYCOHYDROLASE"/>
    <property type="match status" value="1"/>
</dbReference>
<comment type="similarity">
    <text evidence="1">Belongs to the ADP-ribosylglycohydrolase family.</text>
</comment>
<evidence type="ECO:0000256" key="3">
    <source>
        <dbReference type="ARBA" id="ARBA00049582"/>
    </source>
</evidence>
<keyword evidence="8" id="KW-1185">Reference proteome</keyword>
<evidence type="ECO:0000256" key="2">
    <source>
        <dbReference type="ARBA" id="ARBA00022801"/>
    </source>
</evidence>
<dbReference type="SUPFAM" id="SSF101478">
    <property type="entry name" value="ADP-ribosylglycohydrolase"/>
    <property type="match status" value="1"/>
</dbReference>
<dbReference type="Gene3D" id="1.10.4080.10">
    <property type="entry name" value="ADP-ribosylation/Crystallin J1"/>
    <property type="match status" value="1"/>
</dbReference>
<evidence type="ECO:0000313" key="8">
    <source>
        <dbReference type="Proteomes" id="UP000694888"/>
    </source>
</evidence>
<dbReference type="InterPro" id="IPR036705">
    <property type="entry name" value="Ribosyl_crysJ1_sf"/>
</dbReference>
<reference evidence="9" key="1">
    <citation type="submission" date="2025-08" db="UniProtKB">
        <authorList>
            <consortium name="RefSeq"/>
        </authorList>
    </citation>
    <scope>IDENTIFICATION</scope>
</reference>
<dbReference type="RefSeq" id="XP_012945336.1">
    <property type="nucleotide sequence ID" value="XM_013089882.2"/>
</dbReference>
<dbReference type="PANTHER" id="PTHR16222:SF26">
    <property type="entry name" value="ADP-RIBOSYLHYDROLASE ARH1"/>
    <property type="match status" value="1"/>
</dbReference>
<evidence type="ECO:0000256" key="5">
    <source>
        <dbReference type="ARBA" id="ARBA00049773"/>
    </source>
</evidence>
<accession>A0ABM1ACZ9</accession>